<evidence type="ECO:0000313" key="2">
    <source>
        <dbReference type="Proteomes" id="UP000004903"/>
    </source>
</evidence>
<gene>
    <name evidence="1" type="ORF">LTSERUB_3090</name>
</gene>
<organism evidence="1 2">
    <name type="scientific">Salmonella enterica subsp. enterica serovar Rubislaw str. A4-653</name>
    <dbReference type="NCBI Taxonomy" id="913081"/>
    <lineage>
        <taxon>Bacteria</taxon>
        <taxon>Pseudomonadati</taxon>
        <taxon>Pseudomonadota</taxon>
        <taxon>Gammaproteobacteria</taxon>
        <taxon>Enterobacterales</taxon>
        <taxon>Enterobacteriaceae</taxon>
        <taxon>Salmonella</taxon>
    </lineage>
</organism>
<name>G5QK97_SALRU</name>
<protein>
    <submittedName>
        <fullName evidence="1">Uncharacterized protein</fullName>
    </submittedName>
</protein>
<dbReference type="EMBL" id="AFCT01001117">
    <property type="protein sequence ID" value="EHC87524.1"/>
    <property type="molecule type" value="Genomic_DNA"/>
</dbReference>
<dbReference type="Proteomes" id="UP000004903">
    <property type="component" value="Unassembled WGS sequence"/>
</dbReference>
<sequence length="37" mass="4003">MAAAGRPYILNRKPPDNIPAVGSPANIYVAVEYLTRC</sequence>
<dbReference type="AlphaFoldDB" id="G5QK97"/>
<proteinExistence type="predicted"/>
<feature type="non-terminal residue" evidence="1">
    <location>
        <position position="37"/>
    </location>
</feature>
<accession>G5QK97</accession>
<comment type="caution">
    <text evidence="1">The sequence shown here is derived from an EMBL/GenBank/DDBJ whole genome shotgun (WGS) entry which is preliminary data.</text>
</comment>
<reference evidence="1 2" key="1">
    <citation type="journal article" date="2011" name="BMC Genomics">
        <title>Genome sequencing reveals diversification of virulence factor content and possible host adaptation in distinct subpopulations of Salmonella enterica.</title>
        <authorList>
            <person name="den Bakker H.C."/>
            <person name="Moreno Switt A.I."/>
            <person name="Govoni G."/>
            <person name="Cummings C.A."/>
            <person name="Ranieri M.L."/>
            <person name="Degoricija L."/>
            <person name="Hoelzer K."/>
            <person name="Rodriguez-Rivera L.D."/>
            <person name="Brown S."/>
            <person name="Bolchacova E."/>
            <person name="Furtado M.R."/>
            <person name="Wiedmann M."/>
        </authorList>
    </citation>
    <scope>NUCLEOTIDE SEQUENCE [LARGE SCALE GENOMIC DNA]</scope>
    <source>
        <strain evidence="1 2">A4-653</strain>
    </source>
</reference>
<evidence type="ECO:0000313" key="1">
    <source>
        <dbReference type="EMBL" id="EHC87524.1"/>
    </source>
</evidence>